<evidence type="ECO:0000313" key="2">
    <source>
        <dbReference type="Proteomes" id="UP001569414"/>
    </source>
</evidence>
<keyword evidence="2" id="KW-1185">Reference proteome</keyword>
<proteinExistence type="predicted"/>
<name>A0ABV4NSF5_9GAMM</name>
<reference evidence="1 2" key="1">
    <citation type="submission" date="2024-08" db="EMBL/GenBank/DDBJ databases">
        <authorList>
            <person name="Ishaq N."/>
        </authorList>
    </citation>
    <scope>NUCLEOTIDE SEQUENCE [LARGE SCALE GENOMIC DNA]</scope>
    <source>
        <strain evidence="1 2">JCM 30400</strain>
    </source>
</reference>
<sequence>MAVAYNISAKLEKKQNSNWFVTFVSEKPIKRLVFKSSPDNSRIKRWVSTSKRYRFEFDGEGESVYRRDGSAFTEVTFHLTPTYTALPKEYAPFSPFSDGGYLLHTGRFFACAESCQSSLNQWHLSIAAPEPDNIILHGKIYQESVEWEAFDEGSKVYIGSGEPIQSDHFVSVIDERLPEKLKHQMSIQLPKLMNFFADKMGALGYRPALFASYSSTDDGRAGHQGGTLPGQIFMHWYGEGAVIEAIDVDELFWLFSHEVAHLYQREGADVSDTAESWLHEGAADYFAGLAFESIISKGFLSQKIKQAEKNCLASLEGNPVYVDVSRKNPRVHYECGMLIMNAIDKRLKAQGSLSVYNVWNLYSSKVSAGAPAGVDQFLFTTKPYLSPEMVKNLKLLNNPEFSAFDFISELAAESN</sequence>
<dbReference type="Gene3D" id="1.10.390.10">
    <property type="entry name" value="Neutral Protease Domain 2"/>
    <property type="match status" value="1"/>
</dbReference>
<evidence type="ECO:0000313" key="1">
    <source>
        <dbReference type="EMBL" id="MFA0792366.1"/>
    </source>
</evidence>
<protein>
    <recommendedName>
        <fullName evidence="3">Peptidase M1 membrane alanine aminopeptidase domain-containing protein</fullName>
    </recommendedName>
</protein>
<dbReference type="RefSeq" id="WP_371844737.1">
    <property type="nucleotide sequence ID" value="NZ_JBGMEL010000023.1"/>
</dbReference>
<accession>A0ABV4NSF5</accession>
<gene>
    <name evidence="1" type="ORF">ACCI51_17650</name>
</gene>
<evidence type="ECO:0008006" key="3">
    <source>
        <dbReference type="Google" id="ProtNLM"/>
    </source>
</evidence>
<dbReference type="SUPFAM" id="SSF55486">
    <property type="entry name" value="Metalloproteases ('zincins'), catalytic domain"/>
    <property type="match status" value="1"/>
</dbReference>
<dbReference type="InterPro" id="IPR027268">
    <property type="entry name" value="Peptidase_M4/M1_CTD_sf"/>
</dbReference>
<organism evidence="1 2">
    <name type="scientific">Microbulbifer echini</name>
    <dbReference type="NCBI Taxonomy" id="1529067"/>
    <lineage>
        <taxon>Bacteria</taxon>
        <taxon>Pseudomonadati</taxon>
        <taxon>Pseudomonadota</taxon>
        <taxon>Gammaproteobacteria</taxon>
        <taxon>Cellvibrionales</taxon>
        <taxon>Microbulbiferaceae</taxon>
        <taxon>Microbulbifer</taxon>
    </lineage>
</organism>
<dbReference type="Proteomes" id="UP001569414">
    <property type="component" value="Unassembled WGS sequence"/>
</dbReference>
<comment type="caution">
    <text evidence="1">The sequence shown here is derived from an EMBL/GenBank/DDBJ whole genome shotgun (WGS) entry which is preliminary data.</text>
</comment>
<dbReference type="EMBL" id="JBGMEL010000023">
    <property type="protein sequence ID" value="MFA0792366.1"/>
    <property type="molecule type" value="Genomic_DNA"/>
</dbReference>